<protein>
    <recommendedName>
        <fullName evidence="3">Phage protein</fullName>
    </recommendedName>
</protein>
<comment type="caution">
    <text evidence="1">The sequence shown here is derived from an EMBL/GenBank/DDBJ whole genome shotgun (WGS) entry which is preliminary data.</text>
</comment>
<evidence type="ECO:0000313" key="2">
    <source>
        <dbReference type="Proteomes" id="UP000235658"/>
    </source>
</evidence>
<name>A0A2N6UI85_9FIRM</name>
<dbReference type="EMBL" id="PNHP01000003">
    <property type="protein sequence ID" value="PMC81358.1"/>
    <property type="molecule type" value="Genomic_DNA"/>
</dbReference>
<gene>
    <name evidence="1" type="ORF">CJ192_04855</name>
</gene>
<proteinExistence type="predicted"/>
<evidence type="ECO:0000313" key="1">
    <source>
        <dbReference type="EMBL" id="PMC81358.1"/>
    </source>
</evidence>
<evidence type="ECO:0008006" key="3">
    <source>
        <dbReference type="Google" id="ProtNLM"/>
    </source>
</evidence>
<dbReference type="Proteomes" id="UP000235658">
    <property type="component" value="Unassembled WGS sequence"/>
</dbReference>
<sequence length="111" mass="12567">MKIHGITVELIQKIKVGEDPFGGDIYQEKPIKVDNVLVTPTNSDDIINSQNLYGKKAVYTLGIPKGDENIWEDNEVLFFGQRFKVFGKVTQGIDNLIPLSWNKKAYVEVIE</sequence>
<reference evidence="1 2" key="1">
    <citation type="submission" date="2017-09" db="EMBL/GenBank/DDBJ databases">
        <title>Bacterial strain isolated from the female urinary microbiota.</title>
        <authorList>
            <person name="Thomas-White K."/>
            <person name="Kumar N."/>
            <person name="Forster S."/>
            <person name="Putonti C."/>
            <person name="Lawley T."/>
            <person name="Wolfe A.J."/>
        </authorList>
    </citation>
    <scope>NUCLEOTIDE SEQUENCE [LARGE SCALE GENOMIC DNA]</scope>
    <source>
        <strain evidence="1 2">UMB0204</strain>
    </source>
</reference>
<organism evidence="1 2">
    <name type="scientific">Anaerococcus hydrogenalis</name>
    <dbReference type="NCBI Taxonomy" id="33029"/>
    <lineage>
        <taxon>Bacteria</taxon>
        <taxon>Bacillati</taxon>
        <taxon>Bacillota</taxon>
        <taxon>Tissierellia</taxon>
        <taxon>Tissierellales</taxon>
        <taxon>Peptoniphilaceae</taxon>
        <taxon>Anaerococcus</taxon>
    </lineage>
</organism>
<accession>A0A2N6UI85</accession>
<dbReference type="AlphaFoldDB" id="A0A2N6UI85"/>